<evidence type="ECO:0000313" key="1">
    <source>
        <dbReference type="EMBL" id="MDG3497428.1"/>
    </source>
</evidence>
<evidence type="ECO:0000313" key="2">
    <source>
        <dbReference type="Proteomes" id="UP001152872"/>
    </source>
</evidence>
<comment type="caution">
    <text evidence="1">The sequence shown here is derived from an EMBL/GenBank/DDBJ whole genome shotgun (WGS) entry which is preliminary data.</text>
</comment>
<gene>
    <name evidence="1" type="ORF">FEV09_23155</name>
</gene>
<proteinExistence type="predicted"/>
<accession>A0A9X4RJU4</accession>
<dbReference type="Proteomes" id="UP001152872">
    <property type="component" value="Unassembled WGS sequence"/>
</dbReference>
<dbReference type="AlphaFoldDB" id="A0A9X4RJU4"/>
<keyword evidence="2" id="KW-1185">Reference proteome</keyword>
<dbReference type="RefSeq" id="WP_009629663.1">
    <property type="nucleotide sequence ID" value="NZ_VBTY01000364.1"/>
</dbReference>
<dbReference type="EMBL" id="VBTY01000364">
    <property type="protein sequence ID" value="MDG3497428.1"/>
    <property type="molecule type" value="Genomic_DNA"/>
</dbReference>
<name>A0A9X4RJU4_9CYAN</name>
<sequence>MSWKNLAVMGVKYDPERDREALVVPTVTVTTETNTQAERHIETQKSFTHSNPLEKIESQLRESVRSHFSKDKTMAEIATQFIGKAATPETVYSSTRLYEQAWGELANTGKYQSEDVIMVSGSGPWRREGDDRTKLQIEQELHQVFTSHYQPLLDKAIAAGSQILVGNARGTDQLVVAYLQEKGYALNWQSQGYYQAETSQQEKSVHSEQPVKITGKPIKMVYPLKMHGEVNPLPVDTCIEAMRGHGRCHTTRRYEPYAAYGFKEGDIAIAIAGEQKVAFKVGKQYKITPEMLNDAAYQQQWAQMEKHSAKELETFQGHTNTWGMHFQPLGDYVDGKIVPFPTQPIKSDNSIVTDIQQLMEWSRIAEYLGKSEKYIDRIQDLISGESITEKAQQAMHKDHQSLSQHVASQWREILAIKSDYVESQDGNLVFERKGNEGKYRATWEQATDTLTLDTKVVNQGEFQYLPLLVQQGLEITHSRITVRDAQNCDRALQLITENQKVKQEQR</sequence>
<reference evidence="1" key="1">
    <citation type="submission" date="2019-05" db="EMBL/GenBank/DDBJ databases">
        <title>Whole genome sequencing of Pseudanabaena catenata USMAC16.</title>
        <authorList>
            <person name="Khan Z."/>
            <person name="Omar W.M."/>
            <person name="Convey P."/>
            <person name="Merican F."/>
            <person name="Najimudin N."/>
        </authorList>
    </citation>
    <scope>NUCLEOTIDE SEQUENCE</scope>
    <source>
        <strain evidence="1">USMAC16</strain>
    </source>
</reference>
<protein>
    <submittedName>
        <fullName evidence="1">Uncharacterized protein</fullName>
    </submittedName>
</protein>
<organism evidence="1 2">
    <name type="scientific">Pseudanabaena catenata USMAC16</name>
    <dbReference type="NCBI Taxonomy" id="1855837"/>
    <lineage>
        <taxon>Bacteria</taxon>
        <taxon>Bacillati</taxon>
        <taxon>Cyanobacteriota</taxon>
        <taxon>Cyanophyceae</taxon>
        <taxon>Pseudanabaenales</taxon>
        <taxon>Pseudanabaenaceae</taxon>
        <taxon>Pseudanabaena</taxon>
    </lineage>
</organism>